<accession>A0ACB8CZM5</accession>
<evidence type="ECO:0000313" key="2">
    <source>
        <dbReference type="Proteomes" id="UP000821865"/>
    </source>
</evidence>
<name>A0ACB8CZM5_DERSI</name>
<protein>
    <submittedName>
        <fullName evidence="1">Uncharacterized protein</fullName>
    </submittedName>
</protein>
<comment type="caution">
    <text evidence="1">The sequence shown here is derived from an EMBL/GenBank/DDBJ whole genome shotgun (WGS) entry which is preliminary data.</text>
</comment>
<reference evidence="1" key="1">
    <citation type="submission" date="2020-05" db="EMBL/GenBank/DDBJ databases">
        <title>Large-scale comparative analyses of tick genomes elucidate their genetic diversity and vector capacities.</title>
        <authorList>
            <person name="Jia N."/>
            <person name="Wang J."/>
            <person name="Shi W."/>
            <person name="Du L."/>
            <person name="Sun Y."/>
            <person name="Zhan W."/>
            <person name="Jiang J."/>
            <person name="Wang Q."/>
            <person name="Zhang B."/>
            <person name="Ji P."/>
            <person name="Sakyi L.B."/>
            <person name="Cui X."/>
            <person name="Yuan T."/>
            <person name="Jiang B."/>
            <person name="Yang W."/>
            <person name="Lam T.T.-Y."/>
            <person name="Chang Q."/>
            <person name="Ding S."/>
            <person name="Wang X."/>
            <person name="Zhu J."/>
            <person name="Ruan X."/>
            <person name="Zhao L."/>
            <person name="Wei J."/>
            <person name="Que T."/>
            <person name="Du C."/>
            <person name="Cheng J."/>
            <person name="Dai P."/>
            <person name="Han X."/>
            <person name="Huang E."/>
            <person name="Gao Y."/>
            <person name="Liu J."/>
            <person name="Shao H."/>
            <person name="Ye R."/>
            <person name="Li L."/>
            <person name="Wei W."/>
            <person name="Wang X."/>
            <person name="Wang C."/>
            <person name="Yang T."/>
            <person name="Huo Q."/>
            <person name="Li W."/>
            <person name="Guo W."/>
            <person name="Chen H."/>
            <person name="Zhou L."/>
            <person name="Ni X."/>
            <person name="Tian J."/>
            <person name="Zhou Y."/>
            <person name="Sheng Y."/>
            <person name="Liu T."/>
            <person name="Pan Y."/>
            <person name="Xia L."/>
            <person name="Li J."/>
            <person name="Zhao F."/>
            <person name="Cao W."/>
        </authorList>
    </citation>
    <scope>NUCLEOTIDE SEQUENCE</scope>
    <source>
        <strain evidence="1">Dsil-2018</strain>
    </source>
</reference>
<keyword evidence="2" id="KW-1185">Reference proteome</keyword>
<dbReference type="EMBL" id="CM023473">
    <property type="protein sequence ID" value="KAH7954755.1"/>
    <property type="molecule type" value="Genomic_DNA"/>
</dbReference>
<sequence length="114" mass="13094">MLHIRPSPCQARQARQPREALASPISQRFSAVNHLDAESQVWFLQAQAQFHLHRITSQTTQYYNVISSLSSEIVNDLTDILAQPLGENPFEHLKKKILTRNVFPKCTRLQQLTT</sequence>
<evidence type="ECO:0000313" key="1">
    <source>
        <dbReference type="EMBL" id="KAH7954755.1"/>
    </source>
</evidence>
<proteinExistence type="predicted"/>
<organism evidence="1 2">
    <name type="scientific">Dermacentor silvarum</name>
    <name type="common">Tick</name>
    <dbReference type="NCBI Taxonomy" id="543639"/>
    <lineage>
        <taxon>Eukaryota</taxon>
        <taxon>Metazoa</taxon>
        <taxon>Ecdysozoa</taxon>
        <taxon>Arthropoda</taxon>
        <taxon>Chelicerata</taxon>
        <taxon>Arachnida</taxon>
        <taxon>Acari</taxon>
        <taxon>Parasitiformes</taxon>
        <taxon>Ixodida</taxon>
        <taxon>Ixodoidea</taxon>
        <taxon>Ixodidae</taxon>
        <taxon>Rhipicephalinae</taxon>
        <taxon>Dermacentor</taxon>
    </lineage>
</organism>
<gene>
    <name evidence="1" type="ORF">HPB49_021512</name>
</gene>
<dbReference type="Proteomes" id="UP000821865">
    <property type="component" value="Chromosome 4"/>
</dbReference>